<evidence type="ECO:0000313" key="2">
    <source>
        <dbReference type="EMBL" id="GIZ03456.1"/>
    </source>
</evidence>
<reference evidence="2 3" key="1">
    <citation type="submission" date="2021-06" db="EMBL/GenBank/DDBJ databases">
        <title>Caerostris extrusa draft genome.</title>
        <authorList>
            <person name="Kono N."/>
            <person name="Arakawa K."/>
        </authorList>
    </citation>
    <scope>NUCLEOTIDE SEQUENCE [LARGE SCALE GENOMIC DNA]</scope>
</reference>
<dbReference type="EMBL" id="BPLR01001605">
    <property type="protein sequence ID" value="GIZ03456.1"/>
    <property type="molecule type" value="Genomic_DNA"/>
</dbReference>
<feature type="region of interest" description="Disordered" evidence="1">
    <location>
        <begin position="1"/>
        <end position="31"/>
    </location>
</feature>
<keyword evidence="3" id="KW-1185">Reference proteome</keyword>
<comment type="caution">
    <text evidence="2">The sequence shown here is derived from an EMBL/GenBank/DDBJ whole genome shotgun (WGS) entry which is preliminary data.</text>
</comment>
<sequence length="98" mass="10957">MANTESNFKSNPLRQSEPTSPHKKRIPQKNNLEKNAVESGLVLINVILYFSEAQEAIQYIDIPPLANPSNVISCSEDLVLCNSKRMAFLDIPQIDCLV</sequence>
<evidence type="ECO:0000256" key="1">
    <source>
        <dbReference type="SAM" id="MobiDB-lite"/>
    </source>
</evidence>
<dbReference type="Proteomes" id="UP001054945">
    <property type="component" value="Unassembled WGS sequence"/>
</dbReference>
<feature type="compositionally biased region" description="Polar residues" evidence="1">
    <location>
        <begin position="1"/>
        <end position="19"/>
    </location>
</feature>
<protein>
    <submittedName>
        <fullName evidence="2">Uncharacterized protein</fullName>
    </submittedName>
</protein>
<evidence type="ECO:0000313" key="3">
    <source>
        <dbReference type="Proteomes" id="UP001054945"/>
    </source>
</evidence>
<accession>A0AAV4YBT6</accession>
<dbReference type="AlphaFoldDB" id="A0AAV4YBT6"/>
<gene>
    <name evidence="2" type="ORF">CEXT_308501</name>
</gene>
<name>A0AAV4YBT6_CAEEX</name>
<proteinExistence type="predicted"/>
<organism evidence="2 3">
    <name type="scientific">Caerostris extrusa</name>
    <name type="common">Bark spider</name>
    <name type="synonym">Caerostris bankana</name>
    <dbReference type="NCBI Taxonomy" id="172846"/>
    <lineage>
        <taxon>Eukaryota</taxon>
        <taxon>Metazoa</taxon>
        <taxon>Ecdysozoa</taxon>
        <taxon>Arthropoda</taxon>
        <taxon>Chelicerata</taxon>
        <taxon>Arachnida</taxon>
        <taxon>Araneae</taxon>
        <taxon>Araneomorphae</taxon>
        <taxon>Entelegynae</taxon>
        <taxon>Araneoidea</taxon>
        <taxon>Araneidae</taxon>
        <taxon>Caerostris</taxon>
    </lineage>
</organism>